<dbReference type="OrthoDB" id="1882251at2759"/>
<dbReference type="Gramene" id="PRQ46990">
    <property type="protein sequence ID" value="PRQ46990"/>
    <property type="gene ID" value="RchiOBHm_Chr2g0094911"/>
</dbReference>
<gene>
    <name evidence="2" type="ORF">RchiOBHm_Chr2g0094911</name>
</gene>
<dbReference type="PANTHER" id="PTHR33527:SF14">
    <property type="entry name" value="OS07G0274300 PROTEIN"/>
    <property type="match status" value="1"/>
</dbReference>
<comment type="caution">
    <text evidence="2">The sequence shown here is derived from an EMBL/GenBank/DDBJ whole genome shotgun (WGS) entry which is preliminary data.</text>
</comment>
<evidence type="ECO:0000313" key="2">
    <source>
        <dbReference type="EMBL" id="PRQ46990.1"/>
    </source>
</evidence>
<keyword evidence="3" id="KW-1185">Reference proteome</keyword>
<evidence type="ECO:0000256" key="1">
    <source>
        <dbReference type="SAM" id="MobiDB-lite"/>
    </source>
</evidence>
<organism evidence="2 3">
    <name type="scientific">Rosa chinensis</name>
    <name type="common">China rose</name>
    <dbReference type="NCBI Taxonomy" id="74649"/>
    <lineage>
        <taxon>Eukaryota</taxon>
        <taxon>Viridiplantae</taxon>
        <taxon>Streptophyta</taxon>
        <taxon>Embryophyta</taxon>
        <taxon>Tracheophyta</taxon>
        <taxon>Spermatophyta</taxon>
        <taxon>Magnoliopsida</taxon>
        <taxon>eudicotyledons</taxon>
        <taxon>Gunneridae</taxon>
        <taxon>Pentapetalae</taxon>
        <taxon>rosids</taxon>
        <taxon>fabids</taxon>
        <taxon>Rosales</taxon>
        <taxon>Rosaceae</taxon>
        <taxon>Rosoideae</taxon>
        <taxon>Rosoideae incertae sedis</taxon>
        <taxon>Rosa</taxon>
    </lineage>
</organism>
<dbReference type="Proteomes" id="UP000238479">
    <property type="component" value="Chromosome 2"/>
</dbReference>
<reference evidence="2 3" key="1">
    <citation type="journal article" date="2018" name="Nat. Genet.">
        <title>The Rosa genome provides new insights in the design of modern roses.</title>
        <authorList>
            <person name="Bendahmane M."/>
        </authorList>
    </citation>
    <scope>NUCLEOTIDE SEQUENCE [LARGE SCALE GENOMIC DNA]</scope>
    <source>
        <strain evidence="3">cv. Old Blush</strain>
    </source>
</reference>
<evidence type="ECO:0000313" key="3">
    <source>
        <dbReference type="Proteomes" id="UP000238479"/>
    </source>
</evidence>
<sequence>MASNSVPSFLTKQEVYLFHAMDRELYSILVILLCRDPVESMKVMALWLWLEKLGFRNVVKRMLALPLILINELADETVTCLNAINGTLFSYLSESYDIPLLQAFMTREISVHFFYEHRLVAAMGIAEVGRDVCVKALSDIMAHAIERNNLAYQNATAANQSQGMLSPSNIRQQPPPVRRNEVPPQDRTMFVTFSKGYPVHEFEVIQFFTRLYGDCIESLQMQEVQPFEQALYGIIVFYSANTVEAILNGMSKAKFTISGKHVWVRKYVARRTRAPSVPPMMWPQNL</sequence>
<proteinExistence type="predicted"/>
<dbReference type="STRING" id="74649.A0A2P6RKN1"/>
<name>A0A2P6RKN1_ROSCH</name>
<dbReference type="PANTHER" id="PTHR33527">
    <property type="entry name" value="OS07G0274300 PROTEIN"/>
    <property type="match status" value="1"/>
</dbReference>
<dbReference type="AlphaFoldDB" id="A0A2P6RKN1"/>
<feature type="region of interest" description="Disordered" evidence="1">
    <location>
        <begin position="160"/>
        <end position="183"/>
    </location>
</feature>
<dbReference type="OMA" id="YPVYEWE"/>
<accession>A0A2P6RKN1</accession>
<protein>
    <submittedName>
        <fullName evidence="2">Uncharacterized protein</fullName>
    </submittedName>
</protein>
<dbReference type="EMBL" id="PDCK01000040">
    <property type="protein sequence ID" value="PRQ46990.1"/>
    <property type="molecule type" value="Genomic_DNA"/>
</dbReference>
<feature type="compositionally biased region" description="Polar residues" evidence="1">
    <location>
        <begin position="160"/>
        <end position="172"/>
    </location>
</feature>